<feature type="region of interest" description="Disordered" evidence="1">
    <location>
        <begin position="376"/>
        <end position="396"/>
    </location>
</feature>
<proteinExistence type="predicted"/>
<keyword evidence="3" id="KW-1185">Reference proteome</keyword>
<accession>A0ABU2MYE5</accession>
<name>A0ABU2MYE5_9ACTN</name>
<reference evidence="3" key="1">
    <citation type="submission" date="2023-07" db="EMBL/GenBank/DDBJ databases">
        <title>30 novel species of actinomycetes from the DSMZ collection.</title>
        <authorList>
            <person name="Nouioui I."/>
        </authorList>
    </citation>
    <scope>NUCLEOTIDE SEQUENCE [LARGE SCALE GENOMIC DNA]</scope>
    <source>
        <strain evidence="3">DSM 44938</strain>
    </source>
</reference>
<gene>
    <name evidence="2" type="ORF">RM590_29415</name>
</gene>
<dbReference type="EMBL" id="JAVREL010000023">
    <property type="protein sequence ID" value="MDT0346670.1"/>
    <property type="molecule type" value="Genomic_DNA"/>
</dbReference>
<dbReference type="RefSeq" id="WP_311707795.1">
    <property type="nucleotide sequence ID" value="NZ_JAVREL010000023.1"/>
</dbReference>
<evidence type="ECO:0000313" key="2">
    <source>
        <dbReference type="EMBL" id="MDT0346670.1"/>
    </source>
</evidence>
<evidence type="ECO:0000313" key="3">
    <source>
        <dbReference type="Proteomes" id="UP001183246"/>
    </source>
</evidence>
<sequence length="396" mass="41221">MPPTDRSEDISTRPILLRLGALGGAALLATATGACQVIQNARTGLEVSDAVDELLSWEGVTIVATVGADAEQVHDYLLRSGAEDVTEQDARLLADLELTVSAGDPEDETPLKDLAPGDPLNGAITVNFGGRDVAGVKLLGEETYARVGGQAIIEDVYGSGEAAVARAERFERDAAGLPDSLRAAATALRGDWVEIEPYDHEAYAEALTEHAGVPADTAANVAAALIDGAALLDPESLWESVGALESTLRSSASLRHAGQERGAETVVVEMPAGAAYRAVEPLLGLLAEQTERFGLPPLVAEPADPDAPVTAELSIRNGVLTNATMDVGQFAGEDAGSLPLDLFLAGGSALNLNPPENPAGLLTPDDLAVALMYLAEQDERRQEDEDRADVPGPMQP</sequence>
<dbReference type="Proteomes" id="UP001183246">
    <property type="component" value="Unassembled WGS sequence"/>
</dbReference>
<organism evidence="2 3">
    <name type="scientific">Streptomyces litchfieldiae</name>
    <dbReference type="NCBI Taxonomy" id="3075543"/>
    <lineage>
        <taxon>Bacteria</taxon>
        <taxon>Bacillati</taxon>
        <taxon>Actinomycetota</taxon>
        <taxon>Actinomycetes</taxon>
        <taxon>Kitasatosporales</taxon>
        <taxon>Streptomycetaceae</taxon>
        <taxon>Streptomyces</taxon>
    </lineage>
</organism>
<evidence type="ECO:0000256" key="1">
    <source>
        <dbReference type="SAM" id="MobiDB-lite"/>
    </source>
</evidence>
<dbReference type="PROSITE" id="PS51257">
    <property type="entry name" value="PROKAR_LIPOPROTEIN"/>
    <property type="match status" value="1"/>
</dbReference>
<protein>
    <submittedName>
        <fullName evidence="2">Uncharacterized protein</fullName>
    </submittedName>
</protein>
<comment type="caution">
    <text evidence="2">The sequence shown here is derived from an EMBL/GenBank/DDBJ whole genome shotgun (WGS) entry which is preliminary data.</text>
</comment>